<dbReference type="EMBL" id="SNRY01001523">
    <property type="protein sequence ID" value="KAA6330292.1"/>
    <property type="molecule type" value="Genomic_DNA"/>
</dbReference>
<gene>
    <name evidence="2" type="ORF">EZS27_020986</name>
</gene>
<dbReference type="GO" id="GO:0005975">
    <property type="term" value="P:carbohydrate metabolic process"/>
    <property type="evidence" value="ECO:0007669"/>
    <property type="project" value="InterPro"/>
</dbReference>
<feature type="domain" description="DUF5703" evidence="1">
    <location>
        <begin position="37"/>
        <end position="318"/>
    </location>
</feature>
<name>A0A5J4R9B3_9ZZZZ</name>
<reference evidence="2" key="1">
    <citation type="submission" date="2019-03" db="EMBL/GenBank/DDBJ databases">
        <title>Single cell metagenomics reveals metabolic interactions within the superorganism composed of flagellate Streblomastix strix and complex community of Bacteroidetes bacteria on its surface.</title>
        <authorList>
            <person name="Treitli S.C."/>
            <person name="Kolisko M."/>
            <person name="Husnik F."/>
            <person name="Keeling P."/>
            <person name="Hampl V."/>
        </authorList>
    </citation>
    <scope>NUCLEOTIDE SEQUENCE</scope>
    <source>
        <strain evidence="2">STM</strain>
    </source>
</reference>
<dbReference type="SUPFAM" id="SSF48208">
    <property type="entry name" value="Six-hairpin glycosidases"/>
    <property type="match status" value="1"/>
</dbReference>
<dbReference type="InterPro" id="IPR043757">
    <property type="entry name" value="DUF5703_N"/>
</dbReference>
<evidence type="ECO:0000259" key="1">
    <source>
        <dbReference type="Pfam" id="PF18961"/>
    </source>
</evidence>
<dbReference type="Pfam" id="PF18961">
    <property type="entry name" value="DUF5703_N"/>
    <property type="match status" value="1"/>
</dbReference>
<dbReference type="InterPro" id="IPR012341">
    <property type="entry name" value="6hp_glycosidase-like_sf"/>
</dbReference>
<dbReference type="Gene3D" id="1.50.10.10">
    <property type="match status" value="1"/>
</dbReference>
<dbReference type="AlphaFoldDB" id="A0A5J4R9B3"/>
<dbReference type="InterPro" id="IPR008928">
    <property type="entry name" value="6-hairpin_glycosidase_sf"/>
</dbReference>
<evidence type="ECO:0000313" key="2">
    <source>
        <dbReference type="EMBL" id="KAA6330292.1"/>
    </source>
</evidence>
<comment type="caution">
    <text evidence="2">The sequence shown here is derived from an EMBL/GenBank/DDBJ whole genome shotgun (WGS) entry which is preliminary data.</text>
</comment>
<accession>A0A5J4R9B3</accession>
<sequence>MNNQRKTVYGRAIMIAVSICVCTFSLSAQQTPNYNLIWDTQSANSSESMPCGGGDIGLNVWVEKGDILFYIARSDAFDENNSLLKQGRVRIQLSPNPFEGGTFRQELNLNEGCVLISGKNSDNVAADVRIWVDVFNPVIHVDVSNNQKLSANIFYENWRYQDRPIINKEWSQTSFSYGLPDGNEKTKKDVIAYEGNKVLFYHHNEKETLFDLSVKQQGLESVKDQLFNPLSNLTFGGILEANGFKSAGTSIDKYCQTDYKAWKLESEKPMKQWKLNIKLHTEQTEDIAAWKNALNKPVVSDKKKNLTWWKDFQNRSFIHIQSKDGTDKGFELSRNYQLARYMFACNTYGIWPTKFNGGLFTFDPYYVDGNCPFTPDYRNWSGGTFTAQNQRLSYFPMLKSGDFESMTSTFEFYKRILPTAEARTKVYWGHGGACFTEQIDNFGLSSFAFYTNGGKRPAQHDMGLEYNQYLEYLWDTALEFCLMILEKERYTGADISPYIPLIGSSLRFFDEHYQYLAKQRGFYTLDNNNKLILYPGSGCETFKMAYNSSSTIAALKTVASRLLELPEQYLDTTQRTYFEQFLSRLPEIPTREIDGHTVIAPAIHWEHVDNMEAPQLYPVFPWGVYGLGKPNLETAINTFRYDPYVVKYYGNSFIGWNQYAIWAARLGLTDDAKKLVMLKLKDSGKKFPAYWGSHFNWIPDNDWCGTGMIALQEMLLQAKGEEPLVLPAWPQDWDVHFKLYAPYNKVVECTYADGEIKELKINGQLK</sequence>
<proteinExistence type="predicted"/>
<organism evidence="2">
    <name type="scientific">termite gut metagenome</name>
    <dbReference type="NCBI Taxonomy" id="433724"/>
    <lineage>
        <taxon>unclassified sequences</taxon>
        <taxon>metagenomes</taxon>
        <taxon>organismal metagenomes</taxon>
    </lineage>
</organism>
<protein>
    <recommendedName>
        <fullName evidence="1">DUF5703 domain-containing protein</fullName>
    </recommendedName>
</protein>